<evidence type="ECO:0000313" key="3">
    <source>
        <dbReference type="EMBL" id="KAF0253451.1"/>
    </source>
</evidence>
<dbReference type="Pfam" id="PF07963">
    <property type="entry name" value="N_methyl"/>
    <property type="match status" value="1"/>
</dbReference>
<name>A0A7V8EEM8_PSEPU</name>
<dbReference type="PRINTS" id="PR00813">
    <property type="entry name" value="BCTERIALGSPG"/>
</dbReference>
<keyword evidence="1" id="KW-0488">Methylation</keyword>
<reference evidence="3 4" key="1">
    <citation type="submission" date="2019-12" db="EMBL/GenBank/DDBJ databases">
        <authorList>
            <person name="Woiski C."/>
        </authorList>
    </citation>
    <scope>NUCLEOTIDE SEQUENCE [LARGE SCALE GENOMIC DNA]</scope>
    <source>
        <strain evidence="3 4">BOE100</strain>
    </source>
</reference>
<comment type="caution">
    <text evidence="3">The sequence shown here is derived from an EMBL/GenBank/DDBJ whole genome shotgun (WGS) entry which is preliminary data.</text>
</comment>
<dbReference type="InterPro" id="IPR000983">
    <property type="entry name" value="Bac_GSPG_pilin"/>
</dbReference>
<dbReference type="InterPro" id="IPR045584">
    <property type="entry name" value="Pilin-like"/>
</dbReference>
<keyword evidence="2" id="KW-0472">Membrane</keyword>
<gene>
    <name evidence="3" type="ORF">GN299_18200</name>
</gene>
<dbReference type="AlphaFoldDB" id="A0A7V8EEM8"/>
<sequence>MQQQKGFTLAEAAVSLAILGIMAALTTPNYMAELQQRRAEVTVADTQAIVDAARSYRVSNGVWPGDATCSNALSVLQGATPAYLRGTYSTNKYDSAVTTSCTTKTFSVDQGVIADWDGYIINSLASTQLADAGSHLIRTTIGLPGTEAALDNKLSRIATGNAELNRMRTALLLGGNDISEINNLSAAGGSFSGNVSAGSVSATSVTGSNVSAGTISASSGAVAGALSAGAITAQQAMQIYGVLYSRGTSQFTGKSYFEDELVLNKVVTAGAGGCTAGAIARDSSGKTMSCQGGVWAANSAQLTCIEVKDYSALECPAGYAMTSRNEAFALATCCKV</sequence>
<dbReference type="SUPFAM" id="SSF54523">
    <property type="entry name" value="Pili subunits"/>
    <property type="match status" value="1"/>
</dbReference>
<dbReference type="Gene3D" id="3.30.700.10">
    <property type="entry name" value="Glycoprotein, Type 4 Pilin"/>
    <property type="match status" value="1"/>
</dbReference>
<dbReference type="GO" id="GO:0015627">
    <property type="term" value="C:type II protein secretion system complex"/>
    <property type="evidence" value="ECO:0007669"/>
    <property type="project" value="InterPro"/>
</dbReference>
<keyword evidence="2" id="KW-1133">Transmembrane helix</keyword>
<proteinExistence type="predicted"/>
<evidence type="ECO:0000313" key="4">
    <source>
        <dbReference type="Proteomes" id="UP000442695"/>
    </source>
</evidence>
<organism evidence="3 4">
    <name type="scientific">Pseudomonas putida</name>
    <name type="common">Arthrobacter siderocapsulatus</name>
    <dbReference type="NCBI Taxonomy" id="303"/>
    <lineage>
        <taxon>Bacteria</taxon>
        <taxon>Pseudomonadati</taxon>
        <taxon>Pseudomonadota</taxon>
        <taxon>Gammaproteobacteria</taxon>
        <taxon>Pseudomonadales</taxon>
        <taxon>Pseudomonadaceae</taxon>
        <taxon>Pseudomonas</taxon>
    </lineage>
</organism>
<protein>
    <submittedName>
        <fullName evidence="3">Prepilin-type N-terminal cleavage/methylation domain-containing protein</fullName>
    </submittedName>
</protein>
<keyword evidence="2" id="KW-0812">Transmembrane</keyword>
<feature type="transmembrane region" description="Helical" evidence="2">
    <location>
        <begin position="12"/>
        <end position="31"/>
    </location>
</feature>
<dbReference type="GO" id="GO:0015628">
    <property type="term" value="P:protein secretion by the type II secretion system"/>
    <property type="evidence" value="ECO:0007669"/>
    <property type="project" value="InterPro"/>
</dbReference>
<dbReference type="EMBL" id="WOWR01000025">
    <property type="protein sequence ID" value="KAF0253451.1"/>
    <property type="molecule type" value="Genomic_DNA"/>
</dbReference>
<dbReference type="RefSeq" id="WP_156859304.1">
    <property type="nucleotide sequence ID" value="NZ_WOWR01000025.1"/>
</dbReference>
<dbReference type="NCBIfam" id="TIGR02532">
    <property type="entry name" value="IV_pilin_GFxxxE"/>
    <property type="match status" value="1"/>
</dbReference>
<accession>A0A7V8EEM8</accession>
<evidence type="ECO:0000256" key="1">
    <source>
        <dbReference type="ARBA" id="ARBA00022481"/>
    </source>
</evidence>
<dbReference type="Proteomes" id="UP000442695">
    <property type="component" value="Unassembled WGS sequence"/>
</dbReference>
<evidence type="ECO:0000256" key="2">
    <source>
        <dbReference type="SAM" id="Phobius"/>
    </source>
</evidence>
<dbReference type="InterPro" id="IPR012902">
    <property type="entry name" value="N_methyl_site"/>
</dbReference>